<dbReference type="CDD" id="cd22744">
    <property type="entry name" value="OTU"/>
    <property type="match status" value="1"/>
</dbReference>
<organism evidence="2 3">
    <name type="scientific">Ditylenchus dipsaci</name>
    <dbReference type="NCBI Taxonomy" id="166011"/>
    <lineage>
        <taxon>Eukaryota</taxon>
        <taxon>Metazoa</taxon>
        <taxon>Ecdysozoa</taxon>
        <taxon>Nematoda</taxon>
        <taxon>Chromadorea</taxon>
        <taxon>Rhabditida</taxon>
        <taxon>Tylenchina</taxon>
        <taxon>Tylenchomorpha</taxon>
        <taxon>Sphaerularioidea</taxon>
        <taxon>Anguinidae</taxon>
        <taxon>Anguininae</taxon>
        <taxon>Ditylenchus</taxon>
    </lineage>
</organism>
<dbReference type="AlphaFoldDB" id="A0A915CV20"/>
<feature type="transmembrane region" description="Helical" evidence="1">
    <location>
        <begin position="33"/>
        <end position="59"/>
    </location>
</feature>
<evidence type="ECO:0000313" key="2">
    <source>
        <dbReference type="Proteomes" id="UP000887574"/>
    </source>
</evidence>
<keyword evidence="1" id="KW-1133">Transmembrane helix</keyword>
<keyword evidence="2" id="KW-1185">Reference proteome</keyword>
<keyword evidence="1" id="KW-0472">Membrane</keyword>
<dbReference type="Gene3D" id="3.90.70.80">
    <property type="match status" value="1"/>
</dbReference>
<reference evidence="3" key="1">
    <citation type="submission" date="2022-11" db="UniProtKB">
        <authorList>
            <consortium name="WormBaseParasite"/>
        </authorList>
    </citation>
    <scope>IDENTIFICATION</scope>
</reference>
<feature type="transmembrane region" description="Helical" evidence="1">
    <location>
        <begin position="95"/>
        <end position="116"/>
    </location>
</feature>
<feature type="transmembrane region" description="Helical" evidence="1">
    <location>
        <begin position="123"/>
        <end position="143"/>
    </location>
</feature>
<evidence type="ECO:0000256" key="1">
    <source>
        <dbReference type="SAM" id="Phobius"/>
    </source>
</evidence>
<evidence type="ECO:0000313" key="3">
    <source>
        <dbReference type="WBParaSite" id="jg12919"/>
    </source>
</evidence>
<keyword evidence="1" id="KW-0812">Transmembrane</keyword>
<protein>
    <submittedName>
        <fullName evidence="3">Uncharacterized protein</fullName>
    </submittedName>
</protein>
<proteinExistence type="predicted"/>
<dbReference type="Proteomes" id="UP000887574">
    <property type="component" value="Unplaced"/>
</dbReference>
<sequence length="836" mass="97763">MNYFKVLLPLTSLLDNLFVPKCVDKAFHQQQSFFFCGVHCTAWLKFYIVIAFVFCFAFSETVLEEATYIKAEFYEVGRSFNGIKDLLAEWDQDSYSFQCICWCGGLLIVSVLFVATMGLSKPYCLIPIQIAVFLKFVSFAKIMTKTYVVNMSMAYEMYRDMDTMLANLQHFRNRDVLFTIIDLHPRYEPVIRWAMLLSGMLACLVVECFIERVMQFYGYEKILNKLNRPLLIAYHKYQFEKVVAQRPSPQKARLIRYHRNVNGNFTWAPGMNCSLHTAIGDYSALTAVEMDEHSDDSDSLIQQPVDSNTVLMNIHESISFSDLPKNNGFSGDCHFVHTVGDSDEMNEFSWSNSDVVMILQKLRSKQITFGFVEQFLKQEYNQKKSKTAIYRQMGLIQPLDVFLLDADIIPLQSKFGNKIMAVKEKKRFRVYKKHSEALFVCIDCAHAKEDKRPKPLPFLLKKDNRFFLNNGVHIAHCRLHELNELVARDIDRCAREEVDHNPHMKPQKVRGCLFHHSKAIIRNVGQLGFKAQYEEQGSEFRLLVRMTMALPLLPKDQAAYVWKEELEKAGYTMLYQFLHWLQYKGSVRIIRLTSGQRPRPVNKKYERMNQCLDNLWDEYENSLNNALHDESILPDTLKFLSAASYLLATVEKKEQKAAAKRKSLIQLKKICKRLSVYENLNVAKQSSVPKINATKRNVNWWEIEVPSRSVGFIVYRNKNQQSRVRRELMKFLSDHRKEKWTRWVCPEDEVDDYIELHQSSPSEISAERKNWGCSSELILAARLYDRNFVLYQPDERWKFLNFSAKYESVRTPLVDGRETALLRYRMNHFDVVVENV</sequence>
<name>A0A915CV20_9BILA</name>
<dbReference type="WBParaSite" id="jg12919">
    <property type="protein sequence ID" value="jg12919"/>
    <property type="gene ID" value="jg12919"/>
</dbReference>
<accession>A0A915CV20</accession>